<keyword evidence="3" id="KW-1185">Reference proteome</keyword>
<protein>
    <submittedName>
        <fullName evidence="2">Katanin p80 WD40 repeat-containing subunit B1</fullName>
    </submittedName>
</protein>
<evidence type="ECO:0000256" key="1">
    <source>
        <dbReference type="SAM" id="MobiDB-lite"/>
    </source>
</evidence>
<organism evidence="2 3">
    <name type="scientific">Desmophyllum pertusum</name>
    <dbReference type="NCBI Taxonomy" id="174260"/>
    <lineage>
        <taxon>Eukaryota</taxon>
        <taxon>Metazoa</taxon>
        <taxon>Cnidaria</taxon>
        <taxon>Anthozoa</taxon>
        <taxon>Hexacorallia</taxon>
        <taxon>Scleractinia</taxon>
        <taxon>Caryophylliina</taxon>
        <taxon>Caryophylliidae</taxon>
        <taxon>Desmophyllum</taxon>
    </lineage>
</organism>
<gene>
    <name evidence="2" type="primary">KATNB1_3</name>
    <name evidence="2" type="ORF">OS493_039603</name>
</gene>
<dbReference type="AlphaFoldDB" id="A0A9X0CDQ0"/>
<dbReference type="Proteomes" id="UP001163046">
    <property type="component" value="Unassembled WGS sequence"/>
</dbReference>
<accession>A0A9X0CDQ0</accession>
<feature type="region of interest" description="Disordered" evidence="1">
    <location>
        <begin position="1"/>
        <end position="102"/>
    </location>
</feature>
<reference evidence="2" key="1">
    <citation type="submission" date="2023-01" db="EMBL/GenBank/DDBJ databases">
        <title>Genome assembly of the deep-sea coral Lophelia pertusa.</title>
        <authorList>
            <person name="Herrera S."/>
            <person name="Cordes E."/>
        </authorList>
    </citation>
    <scope>NUCLEOTIDE SEQUENCE</scope>
    <source>
        <strain evidence="2">USNM1676648</strain>
        <tissue evidence="2">Polyp</tissue>
    </source>
</reference>
<name>A0A9X0CDQ0_9CNID</name>
<feature type="non-terminal residue" evidence="2">
    <location>
        <position position="1"/>
    </location>
</feature>
<feature type="compositionally biased region" description="Basic and acidic residues" evidence="1">
    <location>
        <begin position="28"/>
        <end position="46"/>
    </location>
</feature>
<sequence>MKEEQSAIPEESANKEGEALGTYSPVIKPEDFKTDIRTPPRQKHEPFQPPLEDPLSQGPVKQAPVVKPSAIVPEPVKPTKPTSVNDKPANKQKDMIPSERDKPAGLQLSDFLFLPELPMVLMRRMPIMNRTFDQKNPAMSEKELSLHSQKVTKSIAAIMTSRLKNLSGCSRFWGDGDIK</sequence>
<comment type="caution">
    <text evidence="2">The sequence shown here is derived from an EMBL/GenBank/DDBJ whole genome shotgun (WGS) entry which is preliminary data.</text>
</comment>
<dbReference type="OrthoDB" id="10251605at2759"/>
<feature type="compositionally biased region" description="Basic and acidic residues" evidence="1">
    <location>
        <begin position="88"/>
        <end position="102"/>
    </location>
</feature>
<evidence type="ECO:0000313" key="3">
    <source>
        <dbReference type="Proteomes" id="UP001163046"/>
    </source>
</evidence>
<evidence type="ECO:0000313" key="2">
    <source>
        <dbReference type="EMBL" id="KAJ7312525.1"/>
    </source>
</evidence>
<proteinExistence type="predicted"/>
<dbReference type="EMBL" id="MU827993">
    <property type="protein sequence ID" value="KAJ7312525.1"/>
    <property type="molecule type" value="Genomic_DNA"/>
</dbReference>